<name>A0AAD7JPS1_9AGAR</name>
<dbReference type="EMBL" id="JARKIB010000021">
    <property type="protein sequence ID" value="KAJ7767616.1"/>
    <property type="molecule type" value="Genomic_DNA"/>
</dbReference>
<reference evidence="1" key="1">
    <citation type="submission" date="2023-03" db="EMBL/GenBank/DDBJ databases">
        <title>Massive genome expansion in bonnet fungi (Mycena s.s.) driven by repeated elements and novel gene families across ecological guilds.</title>
        <authorList>
            <consortium name="Lawrence Berkeley National Laboratory"/>
            <person name="Harder C.B."/>
            <person name="Miyauchi S."/>
            <person name="Viragh M."/>
            <person name="Kuo A."/>
            <person name="Thoen E."/>
            <person name="Andreopoulos B."/>
            <person name="Lu D."/>
            <person name="Skrede I."/>
            <person name="Drula E."/>
            <person name="Henrissat B."/>
            <person name="Morin E."/>
            <person name="Kohler A."/>
            <person name="Barry K."/>
            <person name="LaButti K."/>
            <person name="Morin E."/>
            <person name="Salamov A."/>
            <person name="Lipzen A."/>
            <person name="Mereny Z."/>
            <person name="Hegedus B."/>
            <person name="Baldrian P."/>
            <person name="Stursova M."/>
            <person name="Weitz H."/>
            <person name="Taylor A."/>
            <person name="Grigoriev I.V."/>
            <person name="Nagy L.G."/>
            <person name="Martin F."/>
            <person name="Kauserud H."/>
        </authorList>
    </citation>
    <scope>NUCLEOTIDE SEQUENCE</scope>
    <source>
        <strain evidence="1">CBHHK182m</strain>
    </source>
</reference>
<evidence type="ECO:0000313" key="3">
    <source>
        <dbReference type="Proteomes" id="UP001215598"/>
    </source>
</evidence>
<sequence>MSISLGRWFPTLGLEQEFTRLSHSTTTLDCTRAGGPELSVGFISAAATVAAAQLTMGAGFTGRHERTHREETMGTKRNTKEFLVILSGRDAAQAEEFIEPGIQRYKAVSLFNLPRKVKEKVGVRKAKRAIQETNHPLRNLNEGYFPRPCFPGILDSFFTQTLWPLPDSDEAQFETPRSYRLEALAQLPVPDSQRRVTCSNADAAALSFAIDTPAAPILKSTIWDSKRRAIKSGLGYMSDGHFLNVEAMFGTTAAVAVNCEEGMGDSLNCISYQDPTSAANSTSFTQSRPSEPDTKIAQASSFIQFCLGGQVAP</sequence>
<accession>A0AAD7JPS1</accession>
<gene>
    <name evidence="1" type="ORF">B0H16DRAFT_1453241</name>
    <name evidence="2" type="ORF">B0H16DRAFT_1453244</name>
</gene>
<dbReference type="Proteomes" id="UP001215598">
    <property type="component" value="Unassembled WGS sequence"/>
</dbReference>
<dbReference type="AlphaFoldDB" id="A0AAD7JPS1"/>
<keyword evidence="3" id="KW-1185">Reference proteome</keyword>
<proteinExistence type="predicted"/>
<dbReference type="EMBL" id="JARKIB010000021">
    <property type="protein sequence ID" value="KAJ7767618.1"/>
    <property type="molecule type" value="Genomic_DNA"/>
</dbReference>
<protein>
    <submittedName>
        <fullName evidence="1">Uncharacterized protein</fullName>
    </submittedName>
</protein>
<evidence type="ECO:0000313" key="1">
    <source>
        <dbReference type="EMBL" id="KAJ7767616.1"/>
    </source>
</evidence>
<organism evidence="1 3">
    <name type="scientific">Mycena metata</name>
    <dbReference type="NCBI Taxonomy" id="1033252"/>
    <lineage>
        <taxon>Eukaryota</taxon>
        <taxon>Fungi</taxon>
        <taxon>Dikarya</taxon>
        <taxon>Basidiomycota</taxon>
        <taxon>Agaricomycotina</taxon>
        <taxon>Agaricomycetes</taxon>
        <taxon>Agaricomycetidae</taxon>
        <taxon>Agaricales</taxon>
        <taxon>Marasmiineae</taxon>
        <taxon>Mycenaceae</taxon>
        <taxon>Mycena</taxon>
    </lineage>
</organism>
<evidence type="ECO:0000313" key="2">
    <source>
        <dbReference type="EMBL" id="KAJ7767618.1"/>
    </source>
</evidence>
<comment type="caution">
    <text evidence="1">The sequence shown here is derived from an EMBL/GenBank/DDBJ whole genome shotgun (WGS) entry which is preliminary data.</text>
</comment>